<dbReference type="Pfam" id="PF25547">
    <property type="entry name" value="WXG100_2"/>
    <property type="match status" value="1"/>
</dbReference>
<proteinExistence type="predicted"/>
<feature type="compositionally biased region" description="Pro residues" evidence="1">
    <location>
        <begin position="338"/>
        <end position="349"/>
    </location>
</feature>
<gene>
    <name evidence="3" type="ORF">ACFQ4H_33810</name>
</gene>
<sequence length="617" mass="61875">MADVPEPVSDLWDAVKNAGVAAFEYLWPPDSESAVYALADVFSGLAAGLRKAIEVSSVAARSMFDDSWRDSAGFHIYHNIDSFNKDGLDQVVTELEKLAAACRAYAKQISDAKMAIFTEIAINVGLFALASVFGGPAGAAMFAARVAGGIAAKMATFAGRAAQAVNGLGKFKQFGVRLAGEMVQEAAEEALIDLSAQSLSMLRGYGDINLRQTATAAASGAAGGLMGTAVNKLGGRWATDKLGVVASRHMPDKLATHVSRGTNSVVVNGVTSPAAGIIGHGVVNGEWQGMSVKEYLGNAAAAGTMAAARTNSQLAGNQLFEHRTGGQSPTWEDLGRPPDGPPPDGPPPMVGELPEKATASSGVDVGSGATSEALGSTSPGSASAADSGHGTDPAVGSVDRGSTSTAPSAVDRADSVAGTDRTTGAIGMSSPAMSAVGGATSSRAGVSPSQPAATGSTQTASASEKHTDDAPSRADTELDVDRDDVSATTEASTDASTESAPPAESVSPSENAAEHGVPDPDGGRAEPSEHHDPAGEPLLTGHPTQPAETGQHTGTSSPAGPGWTGTAGFQPLPISHVGQLAERAPPVQGVPRAVSASTVQPVPAVRGAVTGPSPVGV</sequence>
<feature type="compositionally biased region" description="Polar residues" evidence="1">
    <location>
        <begin position="368"/>
        <end position="381"/>
    </location>
</feature>
<dbReference type="EMBL" id="JBHTMP010000115">
    <property type="protein sequence ID" value="MFD1326065.1"/>
    <property type="molecule type" value="Genomic_DNA"/>
</dbReference>
<name>A0ABW3YP46_9ACTN</name>
<feature type="compositionally biased region" description="Basic and acidic residues" evidence="1">
    <location>
        <begin position="463"/>
        <end position="476"/>
    </location>
</feature>
<feature type="compositionally biased region" description="Low complexity" evidence="1">
    <location>
        <begin position="486"/>
        <end position="511"/>
    </location>
</feature>
<feature type="compositionally biased region" description="Polar residues" evidence="1">
    <location>
        <begin position="542"/>
        <end position="558"/>
    </location>
</feature>
<feature type="compositionally biased region" description="Polar residues" evidence="1">
    <location>
        <begin position="439"/>
        <end position="448"/>
    </location>
</feature>
<feature type="compositionally biased region" description="Low complexity" evidence="1">
    <location>
        <begin position="449"/>
        <end position="462"/>
    </location>
</feature>
<keyword evidence="4" id="KW-1185">Reference proteome</keyword>
<feature type="domain" description="Outer membrane channel protein CpnT-like N-terminal" evidence="2">
    <location>
        <begin position="4"/>
        <end position="153"/>
    </location>
</feature>
<evidence type="ECO:0000313" key="3">
    <source>
        <dbReference type="EMBL" id="MFD1326065.1"/>
    </source>
</evidence>
<accession>A0ABW3YP46</accession>
<comment type="caution">
    <text evidence="3">The sequence shown here is derived from an EMBL/GenBank/DDBJ whole genome shotgun (WGS) entry which is preliminary data.</text>
</comment>
<feature type="non-terminal residue" evidence="3">
    <location>
        <position position="617"/>
    </location>
</feature>
<evidence type="ECO:0000259" key="2">
    <source>
        <dbReference type="Pfam" id="PF25547"/>
    </source>
</evidence>
<evidence type="ECO:0000256" key="1">
    <source>
        <dbReference type="SAM" id="MobiDB-lite"/>
    </source>
</evidence>
<feature type="region of interest" description="Disordered" evidence="1">
    <location>
        <begin position="322"/>
        <end position="599"/>
    </location>
</feature>
<reference evidence="4" key="1">
    <citation type="journal article" date="2019" name="Int. J. Syst. Evol. Microbiol.">
        <title>The Global Catalogue of Microorganisms (GCM) 10K type strain sequencing project: providing services to taxonomists for standard genome sequencing and annotation.</title>
        <authorList>
            <consortium name="The Broad Institute Genomics Platform"/>
            <consortium name="The Broad Institute Genome Sequencing Center for Infectious Disease"/>
            <person name="Wu L."/>
            <person name="Ma J."/>
        </authorList>
    </citation>
    <scope>NUCLEOTIDE SEQUENCE [LARGE SCALE GENOMIC DNA]</scope>
    <source>
        <strain evidence="4">JCM 31037</strain>
    </source>
</reference>
<dbReference type="Proteomes" id="UP001597260">
    <property type="component" value="Unassembled WGS sequence"/>
</dbReference>
<organism evidence="3 4">
    <name type="scientific">Micromonospora sonneratiae</name>
    <dbReference type="NCBI Taxonomy" id="1184706"/>
    <lineage>
        <taxon>Bacteria</taxon>
        <taxon>Bacillati</taxon>
        <taxon>Actinomycetota</taxon>
        <taxon>Actinomycetes</taxon>
        <taxon>Micromonosporales</taxon>
        <taxon>Micromonosporaceae</taxon>
        <taxon>Micromonospora</taxon>
    </lineage>
</organism>
<dbReference type="InterPro" id="IPR057746">
    <property type="entry name" value="CpnT-like_N"/>
</dbReference>
<evidence type="ECO:0000313" key="4">
    <source>
        <dbReference type="Proteomes" id="UP001597260"/>
    </source>
</evidence>
<protein>
    <recommendedName>
        <fullName evidence="2">Outer membrane channel protein CpnT-like N-terminal domain-containing protein</fullName>
    </recommendedName>
</protein>
<feature type="compositionally biased region" description="Basic and acidic residues" evidence="1">
    <location>
        <begin position="512"/>
        <end position="534"/>
    </location>
</feature>